<protein>
    <submittedName>
        <fullName evidence="1">Uncharacterized protein</fullName>
    </submittedName>
</protein>
<reference evidence="1" key="1">
    <citation type="submission" date="2014-11" db="EMBL/GenBank/DDBJ databases">
        <authorList>
            <person name="Amaro Gonzalez C."/>
        </authorList>
    </citation>
    <scope>NUCLEOTIDE SEQUENCE</scope>
</reference>
<evidence type="ECO:0000313" key="1">
    <source>
        <dbReference type="EMBL" id="JAH37472.1"/>
    </source>
</evidence>
<reference evidence="1" key="2">
    <citation type="journal article" date="2015" name="Fish Shellfish Immunol.">
        <title>Early steps in the European eel (Anguilla anguilla)-Vibrio vulnificus interaction in the gills: Role of the RtxA13 toxin.</title>
        <authorList>
            <person name="Callol A."/>
            <person name="Pajuelo D."/>
            <person name="Ebbesson L."/>
            <person name="Teles M."/>
            <person name="MacKenzie S."/>
            <person name="Amaro C."/>
        </authorList>
    </citation>
    <scope>NUCLEOTIDE SEQUENCE</scope>
</reference>
<name>A0A0E9S8C8_ANGAN</name>
<accession>A0A0E9S8C8</accession>
<sequence length="14" mass="1475">MAEAVIPALYPGQD</sequence>
<organism evidence="1">
    <name type="scientific">Anguilla anguilla</name>
    <name type="common">European freshwater eel</name>
    <name type="synonym">Muraena anguilla</name>
    <dbReference type="NCBI Taxonomy" id="7936"/>
    <lineage>
        <taxon>Eukaryota</taxon>
        <taxon>Metazoa</taxon>
        <taxon>Chordata</taxon>
        <taxon>Craniata</taxon>
        <taxon>Vertebrata</taxon>
        <taxon>Euteleostomi</taxon>
        <taxon>Actinopterygii</taxon>
        <taxon>Neopterygii</taxon>
        <taxon>Teleostei</taxon>
        <taxon>Anguilliformes</taxon>
        <taxon>Anguillidae</taxon>
        <taxon>Anguilla</taxon>
    </lineage>
</organism>
<dbReference type="EMBL" id="GBXM01066483">
    <property type="protein sequence ID" value="JAH42094.1"/>
    <property type="molecule type" value="Transcribed_RNA"/>
</dbReference>
<dbReference type="EMBL" id="GBXM01071105">
    <property type="protein sequence ID" value="JAH37472.1"/>
    <property type="molecule type" value="Transcribed_RNA"/>
</dbReference>
<proteinExistence type="predicted"/>